<keyword evidence="3" id="KW-1185">Reference proteome</keyword>
<sequence>MANNGTRLPKKIAGKGRDKVSLVQKAHVEMQETDENEEQPRKQAQLNREHGKKHGKEKNIPDQREVVGGQGRKQKHDEDAPRVIAQLSKPIVKLPKHKSDD</sequence>
<accession>A0A6A4GLG3</accession>
<dbReference type="Proteomes" id="UP000799118">
    <property type="component" value="Unassembled WGS sequence"/>
</dbReference>
<evidence type="ECO:0000313" key="2">
    <source>
        <dbReference type="EMBL" id="KAE9386064.1"/>
    </source>
</evidence>
<dbReference type="EMBL" id="ML769916">
    <property type="protein sequence ID" value="KAE9386064.1"/>
    <property type="molecule type" value="Genomic_DNA"/>
</dbReference>
<dbReference type="AlphaFoldDB" id="A0A6A4GLG3"/>
<feature type="region of interest" description="Disordered" evidence="1">
    <location>
        <begin position="1"/>
        <end position="101"/>
    </location>
</feature>
<reference evidence="2" key="1">
    <citation type="journal article" date="2019" name="Environ. Microbiol.">
        <title>Fungal ecological strategies reflected in gene transcription - a case study of two litter decomposers.</title>
        <authorList>
            <person name="Barbi F."/>
            <person name="Kohler A."/>
            <person name="Barry K."/>
            <person name="Baskaran P."/>
            <person name="Daum C."/>
            <person name="Fauchery L."/>
            <person name="Ihrmark K."/>
            <person name="Kuo A."/>
            <person name="LaButti K."/>
            <person name="Lipzen A."/>
            <person name="Morin E."/>
            <person name="Grigoriev I.V."/>
            <person name="Henrissat B."/>
            <person name="Lindahl B."/>
            <person name="Martin F."/>
        </authorList>
    </citation>
    <scope>NUCLEOTIDE SEQUENCE</scope>
    <source>
        <strain evidence="2">JB14</strain>
    </source>
</reference>
<protein>
    <submittedName>
        <fullName evidence="2">Uncharacterized protein</fullName>
    </submittedName>
</protein>
<evidence type="ECO:0000313" key="3">
    <source>
        <dbReference type="Proteomes" id="UP000799118"/>
    </source>
</evidence>
<proteinExistence type="predicted"/>
<organism evidence="2 3">
    <name type="scientific">Gymnopus androsaceus JB14</name>
    <dbReference type="NCBI Taxonomy" id="1447944"/>
    <lineage>
        <taxon>Eukaryota</taxon>
        <taxon>Fungi</taxon>
        <taxon>Dikarya</taxon>
        <taxon>Basidiomycota</taxon>
        <taxon>Agaricomycotina</taxon>
        <taxon>Agaricomycetes</taxon>
        <taxon>Agaricomycetidae</taxon>
        <taxon>Agaricales</taxon>
        <taxon>Marasmiineae</taxon>
        <taxon>Omphalotaceae</taxon>
        <taxon>Gymnopus</taxon>
    </lineage>
</organism>
<gene>
    <name evidence="2" type="ORF">BT96DRAFT_949393</name>
</gene>
<feature type="compositionally biased region" description="Basic and acidic residues" evidence="1">
    <location>
        <begin position="15"/>
        <end position="30"/>
    </location>
</feature>
<name>A0A6A4GLG3_9AGAR</name>
<evidence type="ECO:0000256" key="1">
    <source>
        <dbReference type="SAM" id="MobiDB-lite"/>
    </source>
</evidence>